<evidence type="ECO:0000256" key="1">
    <source>
        <dbReference type="ARBA" id="ARBA00009512"/>
    </source>
</evidence>
<dbReference type="Gene3D" id="3.30.70.60">
    <property type="match status" value="1"/>
</dbReference>
<evidence type="ECO:0000313" key="4">
    <source>
        <dbReference type="EnsemblMetazoa" id="XP_020908491.1"/>
    </source>
</evidence>
<dbReference type="GO" id="GO:0005763">
    <property type="term" value="C:mitochondrial small ribosomal subunit"/>
    <property type="evidence" value="ECO:0007669"/>
    <property type="project" value="TreeGrafter"/>
</dbReference>
<accession>A0A913XQ89</accession>
<dbReference type="GO" id="GO:0003735">
    <property type="term" value="F:structural constituent of ribosome"/>
    <property type="evidence" value="ECO:0007669"/>
    <property type="project" value="InterPro"/>
</dbReference>
<dbReference type="KEGG" id="epa:110246486"/>
<dbReference type="GO" id="GO:0070181">
    <property type="term" value="F:small ribosomal subunit rRNA binding"/>
    <property type="evidence" value="ECO:0007669"/>
    <property type="project" value="TreeGrafter"/>
</dbReference>
<dbReference type="OMA" id="ATHFTIT"/>
<dbReference type="Proteomes" id="UP000887567">
    <property type="component" value="Unplaced"/>
</dbReference>
<dbReference type="OrthoDB" id="268530at2759"/>
<proteinExistence type="inferred from homology"/>
<dbReference type="PANTHER" id="PTHR21011">
    <property type="entry name" value="MITOCHONDRIAL 28S RIBOSOMAL PROTEIN S6"/>
    <property type="match status" value="1"/>
</dbReference>
<evidence type="ECO:0000313" key="5">
    <source>
        <dbReference type="Proteomes" id="UP000887567"/>
    </source>
</evidence>
<dbReference type="CDD" id="cd15465">
    <property type="entry name" value="bS6_mito"/>
    <property type="match status" value="1"/>
</dbReference>
<organism evidence="4 5">
    <name type="scientific">Exaiptasia diaphana</name>
    <name type="common">Tropical sea anemone</name>
    <name type="synonym">Aiptasia pulchella</name>
    <dbReference type="NCBI Taxonomy" id="2652724"/>
    <lineage>
        <taxon>Eukaryota</taxon>
        <taxon>Metazoa</taxon>
        <taxon>Cnidaria</taxon>
        <taxon>Anthozoa</taxon>
        <taxon>Hexacorallia</taxon>
        <taxon>Actiniaria</taxon>
        <taxon>Aiptasiidae</taxon>
        <taxon>Exaiptasia</taxon>
    </lineage>
</organism>
<dbReference type="InterPro" id="IPR014717">
    <property type="entry name" value="Transl_elong_EF1B/ribsomal_bS6"/>
</dbReference>
<protein>
    <recommendedName>
        <fullName evidence="2">Small ribosomal subunit protein bS6m</fullName>
    </recommendedName>
    <alternativeName>
        <fullName evidence="3">28S ribosomal protein S6, mitochondrial</fullName>
    </alternativeName>
</protein>
<dbReference type="InterPro" id="IPR000529">
    <property type="entry name" value="Ribosomal_bS6"/>
</dbReference>
<dbReference type="GO" id="GO:0006412">
    <property type="term" value="P:translation"/>
    <property type="evidence" value="ECO:0007669"/>
    <property type="project" value="InterPro"/>
</dbReference>
<dbReference type="PANTHER" id="PTHR21011:SF1">
    <property type="entry name" value="SMALL RIBOSOMAL SUBUNIT PROTEIN BS6M"/>
    <property type="match status" value="1"/>
</dbReference>
<dbReference type="EnsemblMetazoa" id="XM_021052832.2">
    <property type="protein sequence ID" value="XP_020908491.1"/>
    <property type="gene ID" value="LOC110246486"/>
</dbReference>
<dbReference type="GeneID" id="110246486"/>
<sequence length="153" mass="17979">MPRYELILISRILGREGFAHLLRQTCTSIMDKGGVVRKLENLGQQRLPQRMRAHAEWHHIGRYFLFDFELSTHQLPQFEKELKTDPEVIQNGIVKIQSRFDSKKYEHPILECWKKGPPDRTARTSFMAFSSFKKDTCGIMSQVTKWQPALVEF</sequence>
<keyword evidence="5" id="KW-1185">Reference proteome</keyword>
<name>A0A913XQ89_EXADI</name>
<dbReference type="SUPFAM" id="SSF54995">
    <property type="entry name" value="Ribosomal protein S6"/>
    <property type="match status" value="1"/>
</dbReference>
<dbReference type="Pfam" id="PF01250">
    <property type="entry name" value="Ribosomal_S6"/>
    <property type="match status" value="1"/>
</dbReference>
<evidence type="ECO:0000256" key="3">
    <source>
        <dbReference type="ARBA" id="ARBA00035365"/>
    </source>
</evidence>
<dbReference type="InterPro" id="IPR035980">
    <property type="entry name" value="Ribosomal_bS6_sf"/>
</dbReference>
<comment type="similarity">
    <text evidence="1">Belongs to the bacterial ribosomal protein bS6 family.</text>
</comment>
<dbReference type="AlphaFoldDB" id="A0A913XQ89"/>
<evidence type="ECO:0000256" key="2">
    <source>
        <dbReference type="ARBA" id="ARBA00035170"/>
    </source>
</evidence>
<reference evidence="4" key="1">
    <citation type="submission" date="2022-11" db="UniProtKB">
        <authorList>
            <consortium name="EnsemblMetazoa"/>
        </authorList>
    </citation>
    <scope>IDENTIFICATION</scope>
</reference>
<dbReference type="RefSeq" id="XP_020908491.1">
    <property type="nucleotide sequence ID" value="XM_021052832.2"/>
</dbReference>